<dbReference type="AlphaFoldDB" id="A0A7J0BKT5"/>
<evidence type="ECO:0000313" key="1">
    <source>
        <dbReference type="EMBL" id="GFM34198.1"/>
    </source>
</evidence>
<dbReference type="InterPro" id="IPR007460">
    <property type="entry name" value="BrnT_toxin"/>
</dbReference>
<dbReference type="Pfam" id="PF04365">
    <property type="entry name" value="BrnT_toxin"/>
    <property type="match status" value="1"/>
</dbReference>
<accession>A0A7J0BKT5</accession>
<name>A0A7J0BKT5_9BACT</name>
<comment type="caution">
    <text evidence="1">The sequence shown here is derived from an EMBL/GenBank/DDBJ whole genome shotgun (WGS) entry which is preliminary data.</text>
</comment>
<evidence type="ECO:0008006" key="3">
    <source>
        <dbReference type="Google" id="ProtNLM"/>
    </source>
</evidence>
<organism evidence="1 2">
    <name type="scientific">Desulfovibrio subterraneus</name>
    <dbReference type="NCBI Taxonomy" id="2718620"/>
    <lineage>
        <taxon>Bacteria</taxon>
        <taxon>Pseudomonadati</taxon>
        <taxon>Thermodesulfobacteriota</taxon>
        <taxon>Desulfovibrionia</taxon>
        <taxon>Desulfovibrionales</taxon>
        <taxon>Desulfovibrionaceae</taxon>
        <taxon>Desulfovibrio</taxon>
    </lineage>
</organism>
<dbReference type="Proteomes" id="UP000503840">
    <property type="component" value="Unassembled WGS sequence"/>
</dbReference>
<reference evidence="1 2" key="1">
    <citation type="submission" date="2020-05" db="EMBL/GenBank/DDBJ databases">
        <title>Draft genome sequence of Desulfovibrio sp. strain HN2T.</title>
        <authorList>
            <person name="Ueno A."/>
            <person name="Tamazawa S."/>
            <person name="Tamamura S."/>
            <person name="Murakami T."/>
            <person name="Kiyama T."/>
            <person name="Inomata H."/>
            <person name="Amano Y."/>
            <person name="Miyakawa K."/>
            <person name="Tamaki H."/>
            <person name="Naganuma T."/>
            <person name="Kaneko K."/>
        </authorList>
    </citation>
    <scope>NUCLEOTIDE SEQUENCE [LARGE SCALE GENOMIC DNA]</scope>
    <source>
        <strain evidence="1 2">HN2</strain>
    </source>
</reference>
<protein>
    <recommendedName>
        <fullName evidence="3">BrnT family toxin</fullName>
    </recommendedName>
</protein>
<dbReference type="Gene3D" id="3.10.450.530">
    <property type="entry name" value="Ribonuclease toxin, BrnT, of type II toxin-antitoxin system"/>
    <property type="match status" value="1"/>
</dbReference>
<proteinExistence type="predicted"/>
<gene>
    <name evidence="1" type="ORF">DSM101010T_25630</name>
</gene>
<keyword evidence="2" id="KW-1185">Reference proteome</keyword>
<dbReference type="EMBL" id="BLVO01000013">
    <property type="protein sequence ID" value="GFM34198.1"/>
    <property type="molecule type" value="Genomic_DNA"/>
</dbReference>
<evidence type="ECO:0000313" key="2">
    <source>
        <dbReference type="Proteomes" id="UP000503840"/>
    </source>
</evidence>
<sequence length="133" mass="15198">MALSVVGKPASLSMRVKSLSFACESDMADLIDGVTFCSYIFPMRFDWDENKRRANVAKHDIDFTQAAEMLACSPHLLHDTRKDYGETRCQAVGEYEGMILVVAFTMRGDDVFRIISARRANARERRKYGYQEE</sequence>
<dbReference type="InterPro" id="IPR038573">
    <property type="entry name" value="BrnT_sf"/>
</dbReference>